<feature type="transmembrane region" description="Helical" evidence="1">
    <location>
        <begin position="6"/>
        <end position="26"/>
    </location>
</feature>
<accession>A0ABQ9K5B3</accession>
<evidence type="ECO:0000313" key="3">
    <source>
        <dbReference type="EMBL" id="KAJ8985059.1"/>
    </source>
</evidence>
<dbReference type="PANTHER" id="PTHR46320">
    <property type="entry name" value="GLYCEROPHOSPHODIESTER PHOSPHODIESTERASE 1"/>
    <property type="match status" value="1"/>
</dbReference>
<dbReference type="EMBL" id="JAPWTJ010000020">
    <property type="protein sequence ID" value="KAJ8985059.1"/>
    <property type="molecule type" value="Genomic_DNA"/>
</dbReference>
<evidence type="ECO:0000259" key="2">
    <source>
        <dbReference type="PROSITE" id="PS51704"/>
    </source>
</evidence>
<dbReference type="PROSITE" id="PS50007">
    <property type="entry name" value="PIPLC_X_DOMAIN"/>
    <property type="match status" value="1"/>
</dbReference>
<name>A0ABQ9K5B3_9CUCU</name>
<dbReference type="SUPFAM" id="SSF51695">
    <property type="entry name" value="PLC-like phosphodiesterases"/>
    <property type="match status" value="1"/>
</dbReference>
<evidence type="ECO:0000256" key="1">
    <source>
        <dbReference type="SAM" id="Phobius"/>
    </source>
</evidence>
<reference evidence="3" key="1">
    <citation type="journal article" date="2023" name="Insect Mol. Biol.">
        <title>Genome sequencing provides insights into the evolution of gene families encoding plant cell wall-degrading enzymes in longhorned beetles.</title>
        <authorList>
            <person name="Shin N.R."/>
            <person name="Okamura Y."/>
            <person name="Kirsch R."/>
            <person name="Pauchet Y."/>
        </authorList>
    </citation>
    <scope>NUCLEOTIDE SEQUENCE</scope>
    <source>
        <strain evidence="3">MMC_N1</strain>
    </source>
</reference>
<keyword evidence="1" id="KW-0812">Transmembrane</keyword>
<organism evidence="3 4">
    <name type="scientific">Molorchus minor</name>
    <dbReference type="NCBI Taxonomy" id="1323400"/>
    <lineage>
        <taxon>Eukaryota</taxon>
        <taxon>Metazoa</taxon>
        <taxon>Ecdysozoa</taxon>
        <taxon>Arthropoda</taxon>
        <taxon>Hexapoda</taxon>
        <taxon>Insecta</taxon>
        <taxon>Pterygota</taxon>
        <taxon>Neoptera</taxon>
        <taxon>Endopterygota</taxon>
        <taxon>Coleoptera</taxon>
        <taxon>Polyphaga</taxon>
        <taxon>Cucujiformia</taxon>
        <taxon>Chrysomeloidea</taxon>
        <taxon>Cerambycidae</taxon>
        <taxon>Lamiinae</taxon>
        <taxon>Monochamini</taxon>
        <taxon>Molorchus</taxon>
    </lineage>
</organism>
<dbReference type="InterPro" id="IPR017946">
    <property type="entry name" value="PLC-like_Pdiesterase_TIM-brl"/>
</dbReference>
<dbReference type="Pfam" id="PF03009">
    <property type="entry name" value="GDPD"/>
    <property type="match status" value="1"/>
</dbReference>
<sequence>MKPEFLGLIPSALTIIYVTYGSWFLIKEIFCSIIPFTLVFTVLIVAAICLLRVPLPEASAVEAVLGKEALDAGASDYVMKTIAHRGAGLDAPENSLQAFKLCNEKGCDAIEFDVRLTNDEIPIVFHDTTLERMTDLNLVISDSKWEELANIDISIKHPFRDRFANTNIPTLDQAVSQMLACGQRMFIDIKDNNTKVVPIIVELYTKYPDLISRAVVTSFYPNIIYLIRKKNPKIIGCLAWRPYNFTSENFRYPDGPGPRKSDVWYKHYFLQVCDNIHTWALPRITFYLLGISVVLLHKDALSG</sequence>
<gene>
    <name evidence="3" type="ORF">NQ317_019742</name>
</gene>
<keyword evidence="1" id="KW-0472">Membrane</keyword>
<dbReference type="Proteomes" id="UP001162164">
    <property type="component" value="Unassembled WGS sequence"/>
</dbReference>
<keyword evidence="4" id="KW-1185">Reference proteome</keyword>
<feature type="transmembrane region" description="Helical" evidence="1">
    <location>
        <begin position="33"/>
        <end position="55"/>
    </location>
</feature>
<dbReference type="PROSITE" id="PS51704">
    <property type="entry name" value="GP_PDE"/>
    <property type="match status" value="1"/>
</dbReference>
<proteinExistence type="predicted"/>
<keyword evidence="1" id="KW-1133">Transmembrane helix</keyword>
<comment type="caution">
    <text evidence="3">The sequence shown here is derived from an EMBL/GenBank/DDBJ whole genome shotgun (WGS) entry which is preliminary data.</text>
</comment>
<dbReference type="InterPro" id="IPR030395">
    <property type="entry name" value="GP_PDE_dom"/>
</dbReference>
<dbReference type="PANTHER" id="PTHR46320:SF1">
    <property type="entry name" value="GLYCEROPHOSPHODIESTER PHOSPHODIESTERASE 1"/>
    <property type="match status" value="1"/>
</dbReference>
<feature type="domain" description="GP-PDE" evidence="2">
    <location>
        <begin position="79"/>
        <end position="303"/>
    </location>
</feature>
<protein>
    <recommendedName>
        <fullName evidence="2">GP-PDE domain-containing protein</fullName>
    </recommendedName>
</protein>
<dbReference type="Gene3D" id="3.20.20.190">
    <property type="entry name" value="Phosphatidylinositol (PI) phosphodiesterase"/>
    <property type="match status" value="1"/>
</dbReference>
<evidence type="ECO:0000313" key="4">
    <source>
        <dbReference type="Proteomes" id="UP001162164"/>
    </source>
</evidence>